<name>T1D3Q9_9ZZZZ</name>
<evidence type="ECO:0000256" key="2">
    <source>
        <dbReference type="ARBA" id="ARBA00011900"/>
    </source>
</evidence>
<evidence type="ECO:0000259" key="8">
    <source>
        <dbReference type="Pfam" id="PF07669"/>
    </source>
</evidence>
<sequence length="888" mass="99519">SAPNERHKYGQFYTRAEIVDLINSFCIRSGAENVLDPSCGGGTFLVRAYARKRELAPARSHAELLGDLYGVDVSPFATHLTTINLATRDLVQDDNYPRIARSDFFDVRPQHRFISLPRKLSSGGLGKAQHRDIDIPPLDAVVGNPPYVRQEEIKSWKPKDKSERKQGPKPGTKEYYRDLVKREMGASLTGRSDLHCYFWPHAASFLKPDGWLCLLTSSQWLDVEYGFKLQAWLLQHFRIVAVIESFDEPWFVGARVATVVTLLQRCADAAARAANRVRFVQLRQPVADLMAHDGSTAGAIAAADALRDELSALNRNTVTARYRARLVAQGELQADGIALGRMMRGLDADDEEVESAATEGEYFGGKWGIPLRAPDLWFELVDRFADRFAPLGELADIRFGVKSGNDGFFYPKDVSDECLTRIADAATFEREYGVPRTDVDRGAIRLVRCGEHYAELRPIESKYLEPEVHSLMEIKGYVARPQECARMILLVGEAKAQLKGTWVGQYIDWGEKKGWHKSATCAARATEERGWYDLTGHARGALFWPKSQQYKHSAPRNSLGLQANCNLYDLHPGDDAGADVLAGILNSSWAVLAKFQFGRPVGNEGNLKTEVVDVKMMPVADPRKSSPQARQKVADVFLQLAARPALQFLSERRMRAMAYRKDGREAELAALPDTGELDMADRHELDDAVLEMLGVRSMAERAQWLRRLYEYLRGHFELVRQKEEKAIVNKNTSARRNARSATELAAELMAELREKHDRLLAPFDDFVDNYGHYDTYEVPAHGVAERHQDMFAGAGAVRFMKGKRQIGLVQVRHADQAELLAVVANHGVRGLVRLPLEPADSARLQSDYLRHIQQRNERIAKLAAERASDPDLLQGIIDAAIDLASQHA</sequence>
<dbReference type="EMBL" id="AUZY01001123">
    <property type="protein sequence ID" value="EQD76149.1"/>
    <property type="molecule type" value="Genomic_DNA"/>
</dbReference>
<feature type="domain" description="Type II methyltransferase M.TaqI-like" evidence="8">
    <location>
        <begin position="68"/>
        <end position="247"/>
    </location>
</feature>
<keyword evidence="3 9" id="KW-0489">Methyltransferase</keyword>
<comment type="similarity">
    <text evidence="1">Belongs to the N(4)/N(6)-methyltransferase family.</text>
</comment>
<dbReference type="InterPro" id="IPR050953">
    <property type="entry name" value="N4_N6_ade-DNA_methylase"/>
</dbReference>
<dbReference type="GO" id="GO:0006304">
    <property type="term" value="P:DNA modification"/>
    <property type="evidence" value="ECO:0007669"/>
    <property type="project" value="InterPro"/>
</dbReference>
<dbReference type="SUPFAM" id="SSF53335">
    <property type="entry name" value="S-adenosyl-L-methionine-dependent methyltransferases"/>
    <property type="match status" value="1"/>
</dbReference>
<evidence type="ECO:0000256" key="3">
    <source>
        <dbReference type="ARBA" id="ARBA00022603"/>
    </source>
</evidence>
<evidence type="ECO:0000256" key="4">
    <source>
        <dbReference type="ARBA" id="ARBA00022679"/>
    </source>
</evidence>
<comment type="catalytic activity">
    <reaction evidence="6">
        <text>a 2'-deoxyadenosine in DNA + S-adenosyl-L-methionine = an N(6)-methyl-2'-deoxyadenosine in DNA + S-adenosyl-L-homocysteine + H(+)</text>
        <dbReference type="Rhea" id="RHEA:15197"/>
        <dbReference type="Rhea" id="RHEA-COMP:12418"/>
        <dbReference type="Rhea" id="RHEA-COMP:12419"/>
        <dbReference type="ChEBI" id="CHEBI:15378"/>
        <dbReference type="ChEBI" id="CHEBI:57856"/>
        <dbReference type="ChEBI" id="CHEBI:59789"/>
        <dbReference type="ChEBI" id="CHEBI:90615"/>
        <dbReference type="ChEBI" id="CHEBI:90616"/>
        <dbReference type="EC" id="2.1.1.72"/>
    </reaction>
</comment>
<dbReference type="AlphaFoldDB" id="T1D3Q9"/>
<reference evidence="9" key="2">
    <citation type="journal article" date="2014" name="ISME J.">
        <title>Microbial stratification in low pH oxic and suboxic macroscopic growths along an acid mine drainage.</title>
        <authorList>
            <person name="Mendez-Garcia C."/>
            <person name="Mesa V."/>
            <person name="Sprenger R.R."/>
            <person name="Richter M."/>
            <person name="Diez M.S."/>
            <person name="Solano J."/>
            <person name="Bargiela R."/>
            <person name="Golyshina O.V."/>
            <person name="Manteca A."/>
            <person name="Ramos J.L."/>
            <person name="Gallego J.R."/>
            <person name="Llorente I."/>
            <person name="Martins Dos Santos V.A."/>
            <person name="Jensen O.N."/>
            <person name="Pelaez A.I."/>
            <person name="Sanchez J."/>
            <person name="Ferrer M."/>
        </authorList>
    </citation>
    <scope>NUCLEOTIDE SEQUENCE</scope>
</reference>
<feature type="region of interest" description="Disordered" evidence="7">
    <location>
        <begin position="153"/>
        <end position="173"/>
    </location>
</feature>
<gene>
    <name evidence="9" type="ORF">B1B_01877</name>
</gene>
<dbReference type="InterPro" id="IPR011639">
    <property type="entry name" value="MethylTrfase_TaqI-like_dom"/>
</dbReference>
<keyword evidence="5" id="KW-0949">S-adenosyl-L-methionine</keyword>
<proteinExistence type="inferred from homology"/>
<dbReference type="GO" id="GO:0003676">
    <property type="term" value="F:nucleic acid binding"/>
    <property type="evidence" value="ECO:0007669"/>
    <property type="project" value="InterPro"/>
</dbReference>
<dbReference type="InterPro" id="IPR002052">
    <property type="entry name" value="DNA_methylase_N6_adenine_CS"/>
</dbReference>
<dbReference type="PANTHER" id="PTHR33841:SF5">
    <property type="entry name" value="DNA METHYLASE (MODIFICATION METHYLASE) (METHYLTRANSFERASE)-RELATED"/>
    <property type="match status" value="1"/>
</dbReference>
<dbReference type="EC" id="2.1.1.72" evidence="2"/>
<accession>T1D3Q9</accession>
<evidence type="ECO:0000256" key="1">
    <source>
        <dbReference type="ARBA" id="ARBA00006594"/>
    </source>
</evidence>
<dbReference type="GO" id="GO:0032259">
    <property type="term" value="P:methylation"/>
    <property type="evidence" value="ECO:0007669"/>
    <property type="project" value="UniProtKB-KW"/>
</dbReference>
<dbReference type="Gene3D" id="3.40.50.150">
    <property type="entry name" value="Vaccinia Virus protein VP39"/>
    <property type="match status" value="1"/>
</dbReference>
<dbReference type="Pfam" id="PF07669">
    <property type="entry name" value="Eco57I"/>
    <property type="match status" value="1"/>
</dbReference>
<evidence type="ECO:0000256" key="7">
    <source>
        <dbReference type="SAM" id="MobiDB-lite"/>
    </source>
</evidence>
<protein>
    <recommendedName>
        <fullName evidence="2">site-specific DNA-methyltransferase (adenine-specific)</fullName>
        <ecNumber evidence="2">2.1.1.72</ecNumber>
    </recommendedName>
</protein>
<dbReference type="PANTHER" id="PTHR33841">
    <property type="entry name" value="DNA METHYLTRANSFERASE YEEA-RELATED"/>
    <property type="match status" value="1"/>
</dbReference>
<feature type="non-terminal residue" evidence="9">
    <location>
        <position position="1"/>
    </location>
</feature>
<evidence type="ECO:0000256" key="5">
    <source>
        <dbReference type="ARBA" id="ARBA00022691"/>
    </source>
</evidence>
<dbReference type="InterPro" id="IPR029063">
    <property type="entry name" value="SAM-dependent_MTases_sf"/>
</dbReference>
<reference evidence="9" key="1">
    <citation type="submission" date="2013-08" db="EMBL/GenBank/DDBJ databases">
        <authorList>
            <person name="Mendez C."/>
            <person name="Richter M."/>
            <person name="Ferrer M."/>
            <person name="Sanchez J."/>
        </authorList>
    </citation>
    <scope>NUCLEOTIDE SEQUENCE</scope>
</reference>
<dbReference type="PRINTS" id="PR00507">
    <property type="entry name" value="N12N6MTFRASE"/>
</dbReference>
<dbReference type="GO" id="GO:0009007">
    <property type="term" value="F:site-specific DNA-methyltransferase (adenine-specific) activity"/>
    <property type="evidence" value="ECO:0007669"/>
    <property type="project" value="UniProtKB-EC"/>
</dbReference>
<evidence type="ECO:0000256" key="6">
    <source>
        <dbReference type="ARBA" id="ARBA00047942"/>
    </source>
</evidence>
<evidence type="ECO:0000313" key="9">
    <source>
        <dbReference type="EMBL" id="EQD76149.1"/>
    </source>
</evidence>
<dbReference type="PROSITE" id="PS00092">
    <property type="entry name" value="N6_MTASE"/>
    <property type="match status" value="1"/>
</dbReference>
<comment type="caution">
    <text evidence="9">The sequence shown here is derived from an EMBL/GenBank/DDBJ whole genome shotgun (WGS) entry which is preliminary data.</text>
</comment>
<keyword evidence="4" id="KW-0808">Transferase</keyword>
<organism evidence="9">
    <name type="scientific">mine drainage metagenome</name>
    <dbReference type="NCBI Taxonomy" id="410659"/>
    <lineage>
        <taxon>unclassified sequences</taxon>
        <taxon>metagenomes</taxon>
        <taxon>ecological metagenomes</taxon>
    </lineage>
</organism>